<name>A0ABQ5ZCL0_9HYPH</name>
<keyword evidence="2" id="KW-1185">Reference proteome</keyword>
<reference evidence="2" key="1">
    <citation type="journal article" date="2019" name="Int. J. Syst. Evol. Microbiol.">
        <title>The Global Catalogue of Microorganisms (GCM) 10K type strain sequencing project: providing services to taxonomists for standard genome sequencing and annotation.</title>
        <authorList>
            <consortium name="The Broad Institute Genomics Platform"/>
            <consortium name="The Broad Institute Genome Sequencing Center for Infectious Disease"/>
            <person name="Wu L."/>
            <person name="Ma J."/>
        </authorList>
    </citation>
    <scope>NUCLEOTIDE SEQUENCE [LARGE SCALE GENOMIC DNA]</scope>
    <source>
        <strain evidence="2">NBRC 102122</strain>
    </source>
</reference>
<comment type="caution">
    <text evidence="1">The sequence shown here is derived from an EMBL/GenBank/DDBJ whole genome shotgun (WGS) entry which is preliminary data.</text>
</comment>
<accession>A0ABQ5ZCL0</accession>
<protein>
    <submittedName>
        <fullName evidence="1">Uncharacterized protein</fullName>
    </submittedName>
</protein>
<sequence>MNIMIRVGARPLTINLDRLTFFGRIHHRIYPGVGIGWVTGRRRSPINLVAERFDFPVRKSPSFAEGAHCFSDYFGVACRLTALARSPNLHWNDRQETLLPGGKDINR</sequence>
<dbReference type="EMBL" id="BSOP01000005">
    <property type="protein sequence ID" value="GLR49740.1"/>
    <property type="molecule type" value="Genomic_DNA"/>
</dbReference>
<gene>
    <name evidence="1" type="ORF">GCM10007923_09450</name>
</gene>
<evidence type="ECO:0000313" key="1">
    <source>
        <dbReference type="EMBL" id="GLR49740.1"/>
    </source>
</evidence>
<organism evidence="1 2">
    <name type="scientific">Shinella yambaruensis</name>
    <dbReference type="NCBI Taxonomy" id="415996"/>
    <lineage>
        <taxon>Bacteria</taxon>
        <taxon>Pseudomonadati</taxon>
        <taxon>Pseudomonadota</taxon>
        <taxon>Alphaproteobacteria</taxon>
        <taxon>Hyphomicrobiales</taxon>
        <taxon>Rhizobiaceae</taxon>
        <taxon>Shinella</taxon>
    </lineage>
</organism>
<evidence type="ECO:0000313" key="2">
    <source>
        <dbReference type="Proteomes" id="UP001156702"/>
    </source>
</evidence>
<proteinExistence type="predicted"/>
<dbReference type="Proteomes" id="UP001156702">
    <property type="component" value="Unassembled WGS sequence"/>
</dbReference>
<dbReference type="RefSeq" id="WP_244765905.1">
    <property type="nucleotide sequence ID" value="NZ_BSOP01000005.1"/>
</dbReference>